<proteinExistence type="predicted"/>
<sequence length="432" mass="48443">MEADDQKRIVEMQESHDLFMVSLMLVLDISRRHLGDGDKKSREGVDEMIGMLSGEGVEAEKKGVLIKKVFMILDIYFDLLKGNDCKLFNLYTKHKGKAVRVRIIPGIDFWSLWDRFDDGVRGKIWDLIKLMYVASSYMINSSGNSNNVVNLGRIEMLRGDVVMGEGSVFEEFWKVYPNCKMITRKGFNPFVGVGENNKEYGLKDLLGGPKLLPEQTGCGIDGISKLLGIDKMINMEDLAKQLKNITKEQIEAATKSIKGMLGDVDENTSEMIDLMLTDITDELKKEELGNGNPLNNLVKIAENVAHKIMPKIDSKKVDMTQVWNSTRNMASKCQDKDGKPIFDGPNNPLAMVSSLLEKQMNMNQFGSGKNSGGKKKGMTEEEYVKECQDILNELGLPNISPEKMKNVELSKLMSELGPRQGVAAKKKKSKRK</sequence>
<protein>
    <submittedName>
        <fullName evidence="1">Uncharacterized protein</fullName>
    </submittedName>
</protein>
<reference evidence="1" key="1">
    <citation type="submission" date="2018-10" db="EMBL/GenBank/DDBJ databases">
        <title>Hidden diversity of soil giant viruses.</title>
        <authorList>
            <person name="Schulz F."/>
            <person name="Alteio L."/>
            <person name="Goudeau D."/>
            <person name="Ryan E.M."/>
            <person name="Malmstrom R.R."/>
            <person name="Blanchard J."/>
            <person name="Woyke T."/>
        </authorList>
    </citation>
    <scope>NUCLEOTIDE SEQUENCE</scope>
    <source>
        <strain evidence="1">HYV1</strain>
    </source>
</reference>
<dbReference type="EMBL" id="MK072426">
    <property type="protein sequence ID" value="AYV84851.1"/>
    <property type="molecule type" value="Genomic_DNA"/>
</dbReference>
<accession>A0A3G5AEZ7</accession>
<name>A0A3G5AEZ7_9VIRU</name>
<evidence type="ECO:0000313" key="1">
    <source>
        <dbReference type="EMBL" id="AYV84851.1"/>
    </source>
</evidence>
<organism evidence="1">
    <name type="scientific">Hyperionvirus sp</name>
    <dbReference type="NCBI Taxonomy" id="2487770"/>
    <lineage>
        <taxon>Viruses</taxon>
        <taxon>Varidnaviria</taxon>
        <taxon>Bamfordvirae</taxon>
        <taxon>Nucleocytoviricota</taxon>
        <taxon>Megaviricetes</taxon>
        <taxon>Imitervirales</taxon>
        <taxon>Mimiviridae</taxon>
        <taxon>Klosneuvirinae</taxon>
    </lineage>
</organism>
<gene>
    <name evidence="1" type="ORF">Hyperionvirus44_9</name>
</gene>